<dbReference type="Pfam" id="PF00196">
    <property type="entry name" value="GerE"/>
    <property type="match status" value="1"/>
</dbReference>
<dbReference type="PRINTS" id="PR00038">
    <property type="entry name" value="HTHLUXR"/>
</dbReference>
<evidence type="ECO:0000313" key="6">
    <source>
        <dbReference type="Proteomes" id="UP000256310"/>
    </source>
</evidence>
<dbReference type="AlphaFoldDB" id="A0A3D9FI80"/>
<dbReference type="InterPro" id="IPR036693">
    <property type="entry name" value="TF_LuxR_autoind-bd_dom_sf"/>
</dbReference>
<keyword evidence="1" id="KW-0805">Transcription regulation</keyword>
<name>A0A3D9FI80_9SPHN</name>
<dbReference type="PROSITE" id="PS50043">
    <property type="entry name" value="HTH_LUXR_2"/>
    <property type="match status" value="1"/>
</dbReference>
<evidence type="ECO:0000313" key="5">
    <source>
        <dbReference type="EMBL" id="RED17504.1"/>
    </source>
</evidence>
<accession>A0A3D9FI80</accession>
<dbReference type="RefSeq" id="WP_116236763.1">
    <property type="nucleotide sequence ID" value="NZ_QRDP01000004.1"/>
</dbReference>
<dbReference type="SUPFAM" id="SSF75516">
    <property type="entry name" value="Pheromone-binding domain of LuxR-like quorum-sensing transcription factors"/>
    <property type="match status" value="1"/>
</dbReference>
<dbReference type="InterPro" id="IPR016032">
    <property type="entry name" value="Sig_transdc_resp-reg_C-effctor"/>
</dbReference>
<dbReference type="EMBL" id="QRDP01000004">
    <property type="protein sequence ID" value="RED17504.1"/>
    <property type="molecule type" value="Genomic_DNA"/>
</dbReference>
<dbReference type="SMART" id="SM00421">
    <property type="entry name" value="HTH_LUXR"/>
    <property type="match status" value="1"/>
</dbReference>
<dbReference type="InterPro" id="IPR036388">
    <property type="entry name" value="WH-like_DNA-bd_sf"/>
</dbReference>
<proteinExistence type="predicted"/>
<reference evidence="5 6" key="1">
    <citation type="submission" date="2018-07" db="EMBL/GenBank/DDBJ databases">
        <title>Genomic Encyclopedia of Type Strains, Phase IV (KMG-IV): sequencing the most valuable type-strain genomes for metagenomic binning, comparative biology and taxonomic classification.</title>
        <authorList>
            <person name="Goeker M."/>
        </authorList>
    </citation>
    <scope>NUCLEOTIDE SEQUENCE [LARGE SCALE GENOMIC DNA]</scope>
    <source>
        <strain evidence="5 6">DSM 26725</strain>
    </source>
</reference>
<dbReference type="InterPro" id="IPR000792">
    <property type="entry name" value="Tscrpt_reg_LuxR_C"/>
</dbReference>
<comment type="caution">
    <text evidence="5">The sequence shown here is derived from an EMBL/GenBank/DDBJ whole genome shotgun (WGS) entry which is preliminary data.</text>
</comment>
<evidence type="ECO:0000256" key="3">
    <source>
        <dbReference type="ARBA" id="ARBA00023163"/>
    </source>
</evidence>
<protein>
    <submittedName>
        <fullName evidence="5">LuxR family transcriptional regulator/LuxR family quorum-sensing system transcriptional regulator CciR</fullName>
    </submittedName>
</protein>
<sequence length="237" mass="26570">MQKFFAAIRNASDIPELWDAFTGYFEQHHIDHLCLIHIPPPGAHDFGKVIIATIGYPDAFRRRYIEDKLYLDDPIPDHARHHPMPFRWSEIGEMRKLTSPQISFLKEVEQLGIGDGLAIPVFGPHGRNGYVGLALGPHNEDTSDELLHEFQAIAQMAHQRYCELLSTEETETITLSPREKEVLVWVARGKSNNAISSILGISANTVDTHLRRIYDKLGVSDRTTAAIRGIGCGLIAP</sequence>
<dbReference type="Proteomes" id="UP000256310">
    <property type="component" value="Unassembled WGS sequence"/>
</dbReference>
<keyword evidence="2" id="KW-0238">DNA-binding</keyword>
<keyword evidence="6" id="KW-1185">Reference proteome</keyword>
<dbReference type="PROSITE" id="PS00622">
    <property type="entry name" value="HTH_LUXR_1"/>
    <property type="match status" value="1"/>
</dbReference>
<evidence type="ECO:0000259" key="4">
    <source>
        <dbReference type="PROSITE" id="PS50043"/>
    </source>
</evidence>
<feature type="domain" description="HTH luxR-type" evidence="4">
    <location>
        <begin position="168"/>
        <end position="233"/>
    </location>
</feature>
<gene>
    <name evidence="5" type="ORF">DFR46_2553</name>
</gene>
<dbReference type="Pfam" id="PF03472">
    <property type="entry name" value="Autoind_bind"/>
    <property type="match status" value="1"/>
</dbReference>
<organism evidence="5 6">
    <name type="scientific">Parasphingopyxis lamellibrachiae</name>
    <dbReference type="NCBI Taxonomy" id="680125"/>
    <lineage>
        <taxon>Bacteria</taxon>
        <taxon>Pseudomonadati</taxon>
        <taxon>Pseudomonadota</taxon>
        <taxon>Alphaproteobacteria</taxon>
        <taxon>Sphingomonadales</taxon>
        <taxon>Sphingomonadaceae</taxon>
        <taxon>Parasphingopyxis</taxon>
    </lineage>
</organism>
<dbReference type="GO" id="GO:0006355">
    <property type="term" value="P:regulation of DNA-templated transcription"/>
    <property type="evidence" value="ECO:0007669"/>
    <property type="project" value="InterPro"/>
</dbReference>
<dbReference type="Gene3D" id="3.30.450.80">
    <property type="entry name" value="Transcription factor LuxR-like, autoinducer-binding domain"/>
    <property type="match status" value="1"/>
</dbReference>
<dbReference type="InterPro" id="IPR005143">
    <property type="entry name" value="TF_LuxR_autoind-bd_dom"/>
</dbReference>
<evidence type="ECO:0000256" key="2">
    <source>
        <dbReference type="ARBA" id="ARBA00023125"/>
    </source>
</evidence>
<keyword evidence="3" id="KW-0804">Transcription</keyword>
<dbReference type="SUPFAM" id="SSF46894">
    <property type="entry name" value="C-terminal effector domain of the bipartite response regulators"/>
    <property type="match status" value="1"/>
</dbReference>
<dbReference type="PANTHER" id="PTHR44688">
    <property type="entry name" value="DNA-BINDING TRANSCRIPTIONAL ACTIVATOR DEVR_DOSR"/>
    <property type="match status" value="1"/>
</dbReference>
<dbReference type="CDD" id="cd06170">
    <property type="entry name" value="LuxR_C_like"/>
    <property type="match status" value="1"/>
</dbReference>
<dbReference type="GO" id="GO:0003677">
    <property type="term" value="F:DNA binding"/>
    <property type="evidence" value="ECO:0007669"/>
    <property type="project" value="UniProtKB-KW"/>
</dbReference>
<dbReference type="Gene3D" id="1.10.10.10">
    <property type="entry name" value="Winged helix-like DNA-binding domain superfamily/Winged helix DNA-binding domain"/>
    <property type="match status" value="1"/>
</dbReference>
<dbReference type="PANTHER" id="PTHR44688:SF16">
    <property type="entry name" value="DNA-BINDING TRANSCRIPTIONAL ACTIVATOR DEVR_DOSR"/>
    <property type="match status" value="1"/>
</dbReference>
<evidence type="ECO:0000256" key="1">
    <source>
        <dbReference type="ARBA" id="ARBA00023015"/>
    </source>
</evidence>
<dbReference type="OrthoDB" id="3170288at2"/>